<dbReference type="PANTHER" id="PTHR43280:SF32">
    <property type="entry name" value="TRANSCRIPTIONAL REGULATORY PROTEIN"/>
    <property type="match status" value="1"/>
</dbReference>
<accession>A0A0B8T1P8</accession>
<dbReference type="GO" id="GO:0003700">
    <property type="term" value="F:DNA-binding transcription factor activity"/>
    <property type="evidence" value="ECO:0007669"/>
    <property type="project" value="InterPro"/>
</dbReference>
<dbReference type="RefSeq" id="WP_037503006.1">
    <property type="nucleotide sequence ID" value="NZ_JJMU01000066.1"/>
</dbReference>
<dbReference type="OrthoDB" id="706704at2"/>
<dbReference type="SUPFAM" id="SSF46689">
    <property type="entry name" value="Homeodomain-like"/>
    <property type="match status" value="1"/>
</dbReference>
<evidence type="ECO:0000256" key="1">
    <source>
        <dbReference type="ARBA" id="ARBA00023015"/>
    </source>
</evidence>
<reference evidence="5 6" key="2">
    <citation type="journal article" date="2015" name="PLoS ONE">
        <title>Whole-Genome Optical Mapping and Finished Genome Sequence of Sphingobacterium deserti sp. nov., a New Species Isolated from the Western Desert of China.</title>
        <authorList>
            <person name="Teng C."/>
            <person name="Zhou Z."/>
            <person name="Molnar I."/>
            <person name="Li X."/>
            <person name="Tang R."/>
            <person name="Chen M."/>
            <person name="Wang L."/>
            <person name="Su S."/>
            <person name="Zhang W."/>
            <person name="Lin M."/>
        </authorList>
    </citation>
    <scope>NUCLEOTIDE SEQUENCE [LARGE SCALE GENOMIC DNA]</scope>
    <source>
        <strain evidence="6">ACCC05744</strain>
    </source>
</reference>
<dbReference type="PROSITE" id="PS01124">
    <property type="entry name" value="HTH_ARAC_FAMILY_2"/>
    <property type="match status" value="1"/>
</dbReference>
<reference evidence="6" key="1">
    <citation type="submission" date="2014-04" db="EMBL/GenBank/DDBJ databases">
        <title>Whole-Genome optical mapping and complete genome sequence of Sphingobacterium deserti sp. nov., a new spaces isolated from desert in the west of China.</title>
        <authorList>
            <person name="Teng C."/>
            <person name="Zhou Z."/>
            <person name="Li X."/>
            <person name="Chen M."/>
            <person name="Lin M."/>
            <person name="Wang L."/>
            <person name="Su S."/>
            <person name="Zhang C."/>
            <person name="Zhang W."/>
        </authorList>
    </citation>
    <scope>NUCLEOTIDE SEQUENCE [LARGE SCALE GENOMIC DNA]</scope>
    <source>
        <strain evidence="6">ACCC05744</strain>
    </source>
</reference>
<evidence type="ECO:0000256" key="2">
    <source>
        <dbReference type="ARBA" id="ARBA00023125"/>
    </source>
</evidence>
<gene>
    <name evidence="5" type="ORF">DI53_3638</name>
</gene>
<evidence type="ECO:0000313" key="5">
    <source>
        <dbReference type="EMBL" id="KGE12598.1"/>
    </source>
</evidence>
<keyword evidence="1" id="KW-0805">Transcription regulation</keyword>
<protein>
    <submittedName>
        <fullName evidence="5">AraC family transcriptional regulator</fullName>
    </submittedName>
</protein>
<evidence type="ECO:0000259" key="4">
    <source>
        <dbReference type="PROSITE" id="PS01124"/>
    </source>
</evidence>
<dbReference type="InterPro" id="IPR018060">
    <property type="entry name" value="HTH_AraC"/>
</dbReference>
<keyword evidence="2" id="KW-0238">DNA-binding</keyword>
<dbReference type="EMBL" id="JJMU01000066">
    <property type="protein sequence ID" value="KGE12598.1"/>
    <property type="molecule type" value="Genomic_DNA"/>
</dbReference>
<name>A0A0B8T1P8_9SPHI</name>
<dbReference type="Gene3D" id="1.10.10.60">
    <property type="entry name" value="Homeodomain-like"/>
    <property type="match status" value="1"/>
</dbReference>
<dbReference type="PANTHER" id="PTHR43280">
    <property type="entry name" value="ARAC-FAMILY TRANSCRIPTIONAL REGULATOR"/>
    <property type="match status" value="1"/>
</dbReference>
<dbReference type="GO" id="GO:0043565">
    <property type="term" value="F:sequence-specific DNA binding"/>
    <property type="evidence" value="ECO:0007669"/>
    <property type="project" value="InterPro"/>
</dbReference>
<organism evidence="5 6">
    <name type="scientific">Sphingobacterium deserti</name>
    <dbReference type="NCBI Taxonomy" id="1229276"/>
    <lineage>
        <taxon>Bacteria</taxon>
        <taxon>Pseudomonadati</taxon>
        <taxon>Bacteroidota</taxon>
        <taxon>Sphingobacteriia</taxon>
        <taxon>Sphingobacteriales</taxon>
        <taxon>Sphingobacteriaceae</taxon>
        <taxon>Sphingobacterium</taxon>
    </lineage>
</organism>
<keyword evidence="6" id="KW-1185">Reference proteome</keyword>
<dbReference type="PATRIC" id="fig|1229276.3.peg.3761"/>
<feature type="domain" description="HTH araC/xylS-type" evidence="4">
    <location>
        <begin position="207"/>
        <end position="290"/>
    </location>
</feature>
<dbReference type="InterPro" id="IPR009057">
    <property type="entry name" value="Homeodomain-like_sf"/>
</dbReference>
<dbReference type="AlphaFoldDB" id="A0A0B8T1P8"/>
<dbReference type="STRING" id="1229276.DI53_3638"/>
<dbReference type="eggNOG" id="COG2207">
    <property type="taxonomic scope" value="Bacteria"/>
</dbReference>
<evidence type="ECO:0000256" key="3">
    <source>
        <dbReference type="ARBA" id="ARBA00023163"/>
    </source>
</evidence>
<evidence type="ECO:0000313" key="6">
    <source>
        <dbReference type="Proteomes" id="UP000031802"/>
    </source>
</evidence>
<dbReference type="Proteomes" id="UP000031802">
    <property type="component" value="Unassembled WGS sequence"/>
</dbReference>
<comment type="caution">
    <text evidence="5">The sequence shown here is derived from an EMBL/GenBank/DDBJ whole genome shotgun (WGS) entry which is preliminary data.</text>
</comment>
<keyword evidence="3" id="KW-0804">Transcription</keyword>
<dbReference type="SMART" id="SM00342">
    <property type="entry name" value="HTH_ARAC"/>
    <property type="match status" value="1"/>
</dbReference>
<sequence length="292" mass="33474">MKDKKRSLGDEEHTLEGEEMVVKSSFQMGEFSNVGKFISEISQILTESMHLLLFATIEGLSGNDKHTLLFLKMHDAKFHALGKMTTKGSYVLIDLHKYNSYNVRAKFKDFGFVNYSLSESIDYSREDHATISALFGLIENECSRATSEFSHRIIYSYLEILLTVTLRAYTTFFRERRDATREVDTKFSMLCEDVSMNRSVTNPELPSMDNFAGKLGFTKYYLNDLSKALYGRTAQDRIEEQIIVQAKKLLADTDGSVAEIAYQIGFTEPQMLNRLFKKRTGKTPLEYRISLV</sequence>
<dbReference type="Pfam" id="PF12833">
    <property type="entry name" value="HTH_18"/>
    <property type="match status" value="1"/>
</dbReference>
<proteinExistence type="predicted"/>